<evidence type="ECO:0000313" key="1">
    <source>
        <dbReference type="EMBL" id="SHH31403.1"/>
    </source>
</evidence>
<gene>
    <name evidence="1" type="ORF">SAMN05443248_4415</name>
</gene>
<sequence length="187" mass="20544">MASVASIIHVSRLDAATRQLATAIRLYFEDDDPVSVHTLAKAAGEIIDRLCELNRTPAMRADMLEMIVPDKRRYVADKLNEAANAFKHASSKKPDKTPIEFSDDQNFFAILMAVDGFRLLGVDLIEAKHFGGWVRLVEPGLMLNPTEPAVLAAIERIFGDITNQPRAAQKAVARDALHLAKTGKLPA</sequence>
<accession>A0A1M5S006</accession>
<dbReference type="EMBL" id="LT670817">
    <property type="protein sequence ID" value="SHH31403.1"/>
    <property type="molecule type" value="Genomic_DNA"/>
</dbReference>
<evidence type="ECO:0000313" key="2">
    <source>
        <dbReference type="Proteomes" id="UP000189796"/>
    </source>
</evidence>
<dbReference type="AlphaFoldDB" id="A0A1M5S006"/>
<reference evidence="1 2" key="1">
    <citation type="submission" date="2016-11" db="EMBL/GenBank/DDBJ databases">
        <authorList>
            <person name="Jaros S."/>
            <person name="Januszkiewicz K."/>
            <person name="Wedrychowicz H."/>
        </authorList>
    </citation>
    <scope>NUCLEOTIDE SEQUENCE [LARGE SCALE GENOMIC DNA]</scope>
    <source>
        <strain evidence="1 2">GAS138</strain>
    </source>
</reference>
<protein>
    <submittedName>
        <fullName evidence="1">Uncharacterized protein</fullName>
    </submittedName>
</protein>
<organism evidence="1 2">
    <name type="scientific">Bradyrhizobium erythrophlei</name>
    <dbReference type="NCBI Taxonomy" id="1437360"/>
    <lineage>
        <taxon>Bacteria</taxon>
        <taxon>Pseudomonadati</taxon>
        <taxon>Pseudomonadota</taxon>
        <taxon>Alphaproteobacteria</taxon>
        <taxon>Hyphomicrobiales</taxon>
        <taxon>Nitrobacteraceae</taxon>
        <taxon>Bradyrhizobium</taxon>
    </lineage>
</organism>
<proteinExistence type="predicted"/>
<dbReference type="Proteomes" id="UP000189796">
    <property type="component" value="Chromosome I"/>
</dbReference>
<dbReference type="RefSeq" id="WP_079603217.1">
    <property type="nucleotide sequence ID" value="NZ_LT670817.1"/>
</dbReference>
<name>A0A1M5S006_9BRAD</name>
<dbReference type="OrthoDB" id="7859493at2"/>